<reference evidence="11 12" key="1">
    <citation type="submission" date="2021-03" db="EMBL/GenBank/DDBJ databases">
        <title>Aliifodinibius sp. nov., a new bacterium isolated from saline soil.</title>
        <authorList>
            <person name="Galisteo C."/>
            <person name="De La Haba R."/>
            <person name="Sanchez-Porro C."/>
            <person name="Ventosa A."/>
        </authorList>
    </citation>
    <scope>NUCLEOTIDE SEQUENCE [LARGE SCALE GENOMIC DNA]</scope>
    <source>
        <strain evidence="11 12">1BSP15-2V2</strain>
    </source>
</reference>
<evidence type="ECO:0000256" key="1">
    <source>
        <dbReference type="ARBA" id="ARBA00000085"/>
    </source>
</evidence>
<evidence type="ECO:0000256" key="5">
    <source>
        <dbReference type="ARBA" id="ARBA00022741"/>
    </source>
</evidence>
<comment type="caution">
    <text evidence="11">The sequence shown here is derived from an EMBL/GenBank/DDBJ whole genome shotgun (WGS) entry which is preliminary data.</text>
</comment>
<keyword evidence="5" id="KW-0547">Nucleotide-binding</keyword>
<dbReference type="RefSeq" id="WP_265767606.1">
    <property type="nucleotide sequence ID" value="NZ_JAGGJA010000017.1"/>
</dbReference>
<gene>
    <name evidence="11" type="ORF">J6I44_18200</name>
</gene>
<keyword evidence="8" id="KW-0175">Coiled coil</keyword>
<dbReference type="PANTHER" id="PTHR41523:SF8">
    <property type="entry name" value="ETHYLENE RESPONSE SENSOR PROTEIN"/>
    <property type="match status" value="1"/>
</dbReference>
<dbReference type="PROSITE" id="PS50109">
    <property type="entry name" value="HIS_KIN"/>
    <property type="match status" value="1"/>
</dbReference>
<keyword evidence="9" id="KW-1133">Transmembrane helix</keyword>
<evidence type="ECO:0000313" key="11">
    <source>
        <dbReference type="EMBL" id="MCW9708798.1"/>
    </source>
</evidence>
<dbReference type="InterPro" id="IPR036890">
    <property type="entry name" value="HATPase_C_sf"/>
</dbReference>
<keyword evidence="9" id="KW-0472">Membrane</keyword>
<dbReference type="InterPro" id="IPR011495">
    <property type="entry name" value="Sig_transdc_His_kin_sub2_dim/P"/>
</dbReference>
<protein>
    <recommendedName>
        <fullName evidence="2">histidine kinase</fullName>
        <ecNumber evidence="2">2.7.13.3</ecNumber>
    </recommendedName>
</protein>
<name>A0ABT3PSG2_9BACT</name>
<evidence type="ECO:0000256" key="2">
    <source>
        <dbReference type="ARBA" id="ARBA00012438"/>
    </source>
</evidence>
<evidence type="ECO:0000259" key="10">
    <source>
        <dbReference type="PROSITE" id="PS50109"/>
    </source>
</evidence>
<keyword evidence="7" id="KW-0067">ATP-binding</keyword>
<evidence type="ECO:0000256" key="3">
    <source>
        <dbReference type="ARBA" id="ARBA00022553"/>
    </source>
</evidence>
<dbReference type="EC" id="2.7.13.3" evidence="2"/>
<keyword evidence="4" id="KW-0808">Transferase</keyword>
<feature type="transmembrane region" description="Helical" evidence="9">
    <location>
        <begin position="252"/>
        <end position="275"/>
    </location>
</feature>
<dbReference type="Pfam" id="PF07568">
    <property type="entry name" value="HisKA_2"/>
    <property type="match status" value="1"/>
</dbReference>
<dbReference type="SUPFAM" id="SSF55874">
    <property type="entry name" value="ATPase domain of HSP90 chaperone/DNA topoisomerase II/histidine kinase"/>
    <property type="match status" value="1"/>
</dbReference>
<organism evidence="11 12">
    <name type="scientific">Fodinibius salsisoli</name>
    <dbReference type="NCBI Taxonomy" id="2820877"/>
    <lineage>
        <taxon>Bacteria</taxon>
        <taxon>Pseudomonadati</taxon>
        <taxon>Balneolota</taxon>
        <taxon>Balneolia</taxon>
        <taxon>Balneolales</taxon>
        <taxon>Balneolaceae</taxon>
        <taxon>Fodinibius</taxon>
    </lineage>
</organism>
<dbReference type="PANTHER" id="PTHR41523">
    <property type="entry name" value="TWO-COMPONENT SYSTEM SENSOR PROTEIN"/>
    <property type="match status" value="1"/>
</dbReference>
<feature type="coiled-coil region" evidence="8">
    <location>
        <begin position="272"/>
        <end position="299"/>
    </location>
</feature>
<evidence type="ECO:0000256" key="9">
    <source>
        <dbReference type="SAM" id="Phobius"/>
    </source>
</evidence>
<dbReference type="Gene3D" id="3.30.565.10">
    <property type="entry name" value="Histidine kinase-like ATPase, C-terminal domain"/>
    <property type="match status" value="1"/>
</dbReference>
<feature type="domain" description="Histidine kinase" evidence="10">
    <location>
        <begin position="299"/>
        <end position="492"/>
    </location>
</feature>
<keyword evidence="6 11" id="KW-0418">Kinase</keyword>
<proteinExistence type="predicted"/>
<evidence type="ECO:0000256" key="4">
    <source>
        <dbReference type="ARBA" id="ARBA00022679"/>
    </source>
</evidence>
<dbReference type="Gene3D" id="3.30.450.20">
    <property type="entry name" value="PAS domain"/>
    <property type="match status" value="1"/>
</dbReference>
<dbReference type="EMBL" id="JAGGJA010000017">
    <property type="protein sequence ID" value="MCW9708798.1"/>
    <property type="molecule type" value="Genomic_DNA"/>
</dbReference>
<keyword evidence="9" id="KW-0812">Transmembrane</keyword>
<dbReference type="InterPro" id="IPR003594">
    <property type="entry name" value="HATPase_dom"/>
</dbReference>
<keyword evidence="12" id="KW-1185">Reference proteome</keyword>
<dbReference type="Pfam" id="PF02518">
    <property type="entry name" value="HATPase_c"/>
    <property type="match status" value="1"/>
</dbReference>
<keyword evidence="3" id="KW-0597">Phosphoprotein</keyword>
<accession>A0ABT3PSG2</accession>
<comment type="catalytic activity">
    <reaction evidence="1">
        <text>ATP + protein L-histidine = ADP + protein N-phospho-L-histidine.</text>
        <dbReference type="EC" id="2.7.13.3"/>
    </reaction>
</comment>
<sequence length="492" mass="54249">MGALPCSFASLRSAIIVIVLFILTTLAGITMPAQGQGVVDSTWTLGVILFDTNKDDTLDYNGQTVTVGGIANTGFPQVHTTRLASFIQGDTYGLPFFSKAMGDSFAVGDSLVLTGRLQKYYGQNEMYVESYEVYPEVNRSLTAQSFSEVASSPDQFVGMLVKGTAKVTHKGTINNGIYLSVSYGDSVAFEPKVFVSNFHKSFNEFNFDVLSIGDEIAVTGVLSEFEDAPTGHSYLIYLRTPDDLEYAGFPQYYIYGIAGLLLLFVIGAAIWILSLRRKMEQKTKKIKQSLEEKEILLREIHHRVKNNLSIISGLLELQKDTSTEPTTKVALQNSQARIRSMALIHDKLYQTDSLSDIELNVYLRELVEGISATLDNNHQRVALNFDLDQTEIDIDKVVPCGLLVNELVVNAYKHAFSTVEEGELTLKLKNHNHKVVLTIADNGPGLPEDFALGTGDSLGSMLIQTFANQLDADLHIDRSHEGVAFVFTFPAN</sequence>
<dbReference type="Proteomes" id="UP001207918">
    <property type="component" value="Unassembled WGS sequence"/>
</dbReference>
<evidence type="ECO:0000313" key="12">
    <source>
        <dbReference type="Proteomes" id="UP001207918"/>
    </source>
</evidence>
<evidence type="ECO:0000256" key="7">
    <source>
        <dbReference type="ARBA" id="ARBA00022840"/>
    </source>
</evidence>
<dbReference type="SMART" id="SM00387">
    <property type="entry name" value="HATPase_c"/>
    <property type="match status" value="1"/>
</dbReference>
<dbReference type="GO" id="GO:0016301">
    <property type="term" value="F:kinase activity"/>
    <property type="evidence" value="ECO:0007669"/>
    <property type="project" value="UniProtKB-KW"/>
</dbReference>
<dbReference type="InterPro" id="IPR005467">
    <property type="entry name" value="His_kinase_dom"/>
</dbReference>
<evidence type="ECO:0000256" key="6">
    <source>
        <dbReference type="ARBA" id="ARBA00022777"/>
    </source>
</evidence>
<evidence type="ECO:0000256" key="8">
    <source>
        <dbReference type="SAM" id="Coils"/>
    </source>
</evidence>